<dbReference type="EMBL" id="FSRM01000002">
    <property type="protein sequence ID" value="SIO53288.1"/>
    <property type="molecule type" value="Genomic_DNA"/>
</dbReference>
<evidence type="ECO:0000313" key="1">
    <source>
        <dbReference type="EMBL" id="SIO53288.1"/>
    </source>
</evidence>
<proteinExistence type="predicted"/>
<reference evidence="1 2" key="1">
    <citation type="submission" date="2016-11" db="EMBL/GenBank/DDBJ databases">
        <authorList>
            <person name="Jaros S."/>
            <person name="Januszkiewicz K."/>
            <person name="Wedrychowicz H."/>
        </authorList>
    </citation>
    <scope>NUCLEOTIDE SEQUENCE [LARGE SCALE GENOMIC DNA]</scope>
    <source>
        <strain evidence="1 2">GAS86</strain>
    </source>
</reference>
<protein>
    <submittedName>
        <fullName evidence="1">Uncharacterized protein</fullName>
    </submittedName>
</protein>
<dbReference type="RefSeq" id="WP_167379452.1">
    <property type="nucleotide sequence ID" value="NZ_FSRM01000002.1"/>
</dbReference>
<sequence length="57" mass="6110">MFPLFNHPATASATYAEAAVQPVKPVRAPENDTTATEQPATYDELLPYLMLAMASGV</sequence>
<evidence type="ECO:0000313" key="2">
    <source>
        <dbReference type="Proteomes" id="UP000184693"/>
    </source>
</evidence>
<name>A0A1N6K9P0_9BURK</name>
<organism evidence="1 2">
    <name type="scientific">Paraburkholderia phenazinium</name>
    <dbReference type="NCBI Taxonomy" id="60549"/>
    <lineage>
        <taxon>Bacteria</taxon>
        <taxon>Pseudomonadati</taxon>
        <taxon>Pseudomonadota</taxon>
        <taxon>Betaproteobacteria</taxon>
        <taxon>Burkholderiales</taxon>
        <taxon>Burkholderiaceae</taxon>
        <taxon>Paraburkholderia</taxon>
    </lineage>
</organism>
<dbReference type="AlphaFoldDB" id="A0A1N6K9P0"/>
<accession>A0A1N6K9P0</accession>
<dbReference type="Proteomes" id="UP000184693">
    <property type="component" value="Unassembled WGS sequence"/>
</dbReference>
<gene>
    <name evidence="1" type="ORF">SAMN05444168_6512</name>
</gene>